<evidence type="ECO:0000256" key="4">
    <source>
        <dbReference type="ARBA" id="ARBA00023002"/>
    </source>
</evidence>
<evidence type="ECO:0000256" key="6">
    <source>
        <dbReference type="ARBA" id="ARBA00025737"/>
    </source>
</evidence>
<dbReference type="PANTHER" id="PTHR30521">
    <property type="entry name" value="DEFERROCHELATASE/PEROXIDASE"/>
    <property type="match status" value="1"/>
</dbReference>
<dbReference type="GO" id="GO:0046872">
    <property type="term" value="F:metal ion binding"/>
    <property type="evidence" value="ECO:0007669"/>
    <property type="project" value="UniProtKB-KW"/>
</dbReference>
<keyword evidence="3" id="KW-0479">Metal-binding</keyword>
<dbReference type="GO" id="GO:0005829">
    <property type="term" value="C:cytosol"/>
    <property type="evidence" value="ECO:0007669"/>
    <property type="project" value="TreeGrafter"/>
</dbReference>
<dbReference type="RefSeq" id="WP_160952284.1">
    <property type="nucleotide sequence ID" value="NZ_WWEQ01000006.1"/>
</dbReference>
<evidence type="ECO:0000313" key="11">
    <source>
        <dbReference type="Proteomes" id="UP000469215"/>
    </source>
</evidence>
<comment type="caution">
    <text evidence="10">The sequence shown here is derived from an EMBL/GenBank/DDBJ whole genome shotgun (WGS) entry which is preliminary data.</text>
</comment>
<dbReference type="Proteomes" id="UP000469215">
    <property type="component" value="Unassembled WGS sequence"/>
</dbReference>
<dbReference type="GO" id="GO:0004601">
    <property type="term" value="F:peroxidase activity"/>
    <property type="evidence" value="ECO:0007669"/>
    <property type="project" value="UniProtKB-KW"/>
</dbReference>
<comment type="cofactor">
    <cofactor evidence="1">
        <name>heme b</name>
        <dbReference type="ChEBI" id="CHEBI:60344"/>
    </cofactor>
</comment>
<evidence type="ECO:0000256" key="3">
    <source>
        <dbReference type="ARBA" id="ARBA00022723"/>
    </source>
</evidence>
<dbReference type="SUPFAM" id="SSF54909">
    <property type="entry name" value="Dimeric alpha+beta barrel"/>
    <property type="match status" value="1"/>
</dbReference>
<feature type="domain" description="Dyp-type peroxidase N-terminal" evidence="8">
    <location>
        <begin position="5"/>
        <end position="132"/>
    </location>
</feature>
<evidence type="ECO:0000256" key="2">
    <source>
        <dbReference type="ARBA" id="ARBA00022559"/>
    </source>
</evidence>
<evidence type="ECO:0000259" key="8">
    <source>
        <dbReference type="Pfam" id="PF04261"/>
    </source>
</evidence>
<dbReference type="Pfam" id="PF20628">
    <property type="entry name" value="Dyp_perox_C"/>
    <property type="match status" value="1"/>
</dbReference>
<feature type="domain" description="Dyp-type peroxidase C-terminal" evidence="9">
    <location>
        <begin position="136"/>
        <end position="299"/>
    </location>
</feature>
<dbReference type="InterPro" id="IPR048328">
    <property type="entry name" value="Dyp_perox_C"/>
</dbReference>
<dbReference type="InterPro" id="IPR011008">
    <property type="entry name" value="Dimeric_a/b-barrel"/>
</dbReference>
<dbReference type="AlphaFoldDB" id="A0A6N9H4T2"/>
<name>A0A6N9H4T2_9MICO</name>
<protein>
    <submittedName>
        <fullName evidence="10">Dyp-type peroxidase</fullName>
    </submittedName>
</protein>
<keyword evidence="5" id="KW-0408">Iron</keyword>
<dbReference type="EMBL" id="WWEQ01000006">
    <property type="protein sequence ID" value="MYM18841.1"/>
    <property type="molecule type" value="Genomic_DNA"/>
</dbReference>
<gene>
    <name evidence="10" type="ORF">GSY69_02300</name>
</gene>
<dbReference type="PROSITE" id="PS51404">
    <property type="entry name" value="DYP_PEROXIDASE"/>
    <property type="match status" value="1"/>
</dbReference>
<proteinExistence type="inferred from homology"/>
<evidence type="ECO:0000256" key="7">
    <source>
        <dbReference type="SAM" id="MobiDB-lite"/>
    </source>
</evidence>
<evidence type="ECO:0000259" key="9">
    <source>
        <dbReference type="Pfam" id="PF20628"/>
    </source>
</evidence>
<dbReference type="Pfam" id="PF04261">
    <property type="entry name" value="Dyp_perox_N"/>
    <property type="match status" value="1"/>
</dbReference>
<evidence type="ECO:0000256" key="5">
    <source>
        <dbReference type="ARBA" id="ARBA00023004"/>
    </source>
</evidence>
<evidence type="ECO:0000256" key="1">
    <source>
        <dbReference type="ARBA" id="ARBA00001970"/>
    </source>
</evidence>
<dbReference type="InterPro" id="IPR006314">
    <property type="entry name" value="Dyp_peroxidase"/>
</dbReference>
<keyword evidence="4" id="KW-0560">Oxidoreductase</keyword>
<dbReference type="PANTHER" id="PTHR30521:SF0">
    <property type="entry name" value="DYP-TYPE PEROXIDASE FAMILY PROTEIN"/>
    <property type="match status" value="1"/>
</dbReference>
<dbReference type="NCBIfam" id="TIGR01413">
    <property type="entry name" value="Dyp_perox_fam"/>
    <property type="match status" value="1"/>
</dbReference>
<dbReference type="GO" id="GO:0020037">
    <property type="term" value="F:heme binding"/>
    <property type="evidence" value="ECO:0007669"/>
    <property type="project" value="InterPro"/>
</dbReference>
<keyword evidence="11" id="KW-1185">Reference proteome</keyword>
<feature type="region of interest" description="Disordered" evidence="7">
    <location>
        <begin position="314"/>
        <end position="395"/>
    </location>
</feature>
<dbReference type="InterPro" id="IPR048327">
    <property type="entry name" value="Dyp_perox_N"/>
</dbReference>
<organism evidence="10 11">
    <name type="scientific">Brevibacterium rongguiense</name>
    <dbReference type="NCBI Taxonomy" id="2695267"/>
    <lineage>
        <taxon>Bacteria</taxon>
        <taxon>Bacillati</taxon>
        <taxon>Actinomycetota</taxon>
        <taxon>Actinomycetes</taxon>
        <taxon>Micrococcales</taxon>
        <taxon>Brevibacteriaceae</taxon>
        <taxon>Brevibacterium</taxon>
    </lineage>
</organism>
<reference evidence="10 11" key="1">
    <citation type="submission" date="2020-01" db="EMBL/GenBank/DDBJ databases">
        <authorList>
            <person name="Deng T."/>
        </authorList>
    </citation>
    <scope>NUCLEOTIDE SEQUENCE [LARGE SCALE GENOMIC DNA]</scope>
    <source>
        <strain evidence="10 11">5221</strain>
    </source>
</reference>
<evidence type="ECO:0000313" key="10">
    <source>
        <dbReference type="EMBL" id="MYM18841.1"/>
    </source>
</evidence>
<comment type="similarity">
    <text evidence="6">Belongs to the DyP-type peroxidase family.</text>
</comment>
<feature type="compositionally biased region" description="Gly residues" evidence="7">
    <location>
        <begin position="373"/>
        <end position="382"/>
    </location>
</feature>
<accession>A0A6N9H4T2</accession>
<sequence>MVTQQVVSKPARTGMFLTLTVRPGGEDAVRAFLPALSGLTRSVSFRVPDADLLCVAGIGAQLWERLYAAPAPLQLHTLAPIEGPTHTAPSTPGDILLHMRARSVDMCFELARIALAQLGDAVTIVDEVHGFKYYDMRDLLGFVDGTANPEGDAALQSVLIGDEDPAYRGGSYVIVQKYIHDLTAWESLTVEEQQRVIGRTKLEDVELPDDVKPSNSHVALNTITDADGVEHDIFRENMPFGSFEAKEFGTFFIGYAGDVSVTEQMLVNMFIGDPVGNHDRILDFSTAVTGGLFFIPSIARLDSMDALPAAPVGAGAQPAVPAPVTPANAVPGGYRGPQEQNSGAGIADAEQPGGPESHAPGAGEQAGAVEQPGAGGGDGSLGIGSLRPSGQAPQH</sequence>
<keyword evidence="2 10" id="KW-0575">Peroxidase</keyword>